<evidence type="ECO:0000256" key="1">
    <source>
        <dbReference type="ARBA" id="ARBA00022801"/>
    </source>
</evidence>
<proteinExistence type="predicted"/>
<sequence>MNDTTDRMRDAAERGEQRLPEELAAFAEGRALRLRIVRHAETEHNTNHLMQGWSDSPITQRGREQIAAVAERLSSERFDLAFSSDLQRTRTTAEGILARLQPKPAIEYDELLREWSFGSHEERPAADVWREVIVEHGFEVDRELSALRSIGEQVGWRGLFDTIAKLDASGQAEQAAEIVVRADAALERIVRAASAVPGDDEAQVLVVSHGGFITSLLRQLVPELTPDTILPNCSVTTVTLPAGTLVWQLDGLGETAFAPDVRG</sequence>
<dbReference type="EMBL" id="BAAAKK010000005">
    <property type="protein sequence ID" value="GAA1423274.1"/>
    <property type="molecule type" value="Genomic_DNA"/>
</dbReference>
<evidence type="ECO:0000313" key="3">
    <source>
        <dbReference type="Proteomes" id="UP001501266"/>
    </source>
</evidence>
<dbReference type="Pfam" id="PF00300">
    <property type="entry name" value="His_Phos_1"/>
    <property type="match status" value="1"/>
</dbReference>
<comment type="caution">
    <text evidence="2">The sequence shown here is derived from an EMBL/GenBank/DDBJ whole genome shotgun (WGS) entry which is preliminary data.</text>
</comment>
<name>A0ABN1YWP6_9MICO</name>
<dbReference type="SMART" id="SM00855">
    <property type="entry name" value="PGAM"/>
    <property type="match status" value="1"/>
</dbReference>
<gene>
    <name evidence="2" type="ORF">GCM10009640_17220</name>
</gene>
<dbReference type="Proteomes" id="UP001501266">
    <property type="component" value="Unassembled WGS sequence"/>
</dbReference>
<organism evidence="2 3">
    <name type="scientific">Agrococcus citreus</name>
    <dbReference type="NCBI Taxonomy" id="84643"/>
    <lineage>
        <taxon>Bacteria</taxon>
        <taxon>Bacillati</taxon>
        <taxon>Actinomycetota</taxon>
        <taxon>Actinomycetes</taxon>
        <taxon>Micrococcales</taxon>
        <taxon>Microbacteriaceae</taxon>
        <taxon>Agrococcus</taxon>
    </lineage>
</organism>
<dbReference type="InterPro" id="IPR051695">
    <property type="entry name" value="Phosphoglycerate_Mutase"/>
</dbReference>
<dbReference type="CDD" id="cd07067">
    <property type="entry name" value="HP_PGM_like"/>
    <property type="match status" value="1"/>
</dbReference>
<dbReference type="InterPro" id="IPR013078">
    <property type="entry name" value="His_Pase_superF_clade-1"/>
</dbReference>
<dbReference type="PANTHER" id="PTHR46517:SF1">
    <property type="entry name" value="FRUCTOSE-2,6-BISPHOSPHATASE TIGAR"/>
    <property type="match status" value="1"/>
</dbReference>
<evidence type="ECO:0000313" key="2">
    <source>
        <dbReference type="EMBL" id="GAA1423274.1"/>
    </source>
</evidence>
<protein>
    <submittedName>
        <fullName evidence="2">Histidine phosphatase family protein</fullName>
    </submittedName>
</protein>
<dbReference type="RefSeq" id="WP_343919452.1">
    <property type="nucleotide sequence ID" value="NZ_BAAAKK010000005.1"/>
</dbReference>
<keyword evidence="1" id="KW-0378">Hydrolase</keyword>
<keyword evidence="3" id="KW-1185">Reference proteome</keyword>
<accession>A0ABN1YWP6</accession>
<dbReference type="SUPFAM" id="SSF53254">
    <property type="entry name" value="Phosphoglycerate mutase-like"/>
    <property type="match status" value="1"/>
</dbReference>
<dbReference type="PANTHER" id="PTHR46517">
    <property type="entry name" value="FRUCTOSE-2,6-BISPHOSPHATASE TIGAR"/>
    <property type="match status" value="1"/>
</dbReference>
<dbReference type="InterPro" id="IPR029033">
    <property type="entry name" value="His_PPase_superfam"/>
</dbReference>
<dbReference type="Gene3D" id="3.40.50.1240">
    <property type="entry name" value="Phosphoglycerate mutase-like"/>
    <property type="match status" value="1"/>
</dbReference>
<reference evidence="2 3" key="1">
    <citation type="journal article" date="2019" name="Int. J. Syst. Evol. Microbiol.">
        <title>The Global Catalogue of Microorganisms (GCM) 10K type strain sequencing project: providing services to taxonomists for standard genome sequencing and annotation.</title>
        <authorList>
            <consortium name="The Broad Institute Genomics Platform"/>
            <consortium name="The Broad Institute Genome Sequencing Center for Infectious Disease"/>
            <person name="Wu L."/>
            <person name="Ma J."/>
        </authorList>
    </citation>
    <scope>NUCLEOTIDE SEQUENCE [LARGE SCALE GENOMIC DNA]</scope>
    <source>
        <strain evidence="2 3">JCM 12398</strain>
    </source>
</reference>